<dbReference type="OrthoDB" id="9810913at2"/>
<dbReference type="Gene3D" id="3.90.1150.10">
    <property type="entry name" value="Aspartate Aminotransferase, domain 1"/>
    <property type="match status" value="1"/>
</dbReference>
<dbReference type="AlphaFoldDB" id="A0A1Q2MD20"/>
<dbReference type="GO" id="GO:0030170">
    <property type="term" value="F:pyridoxal phosphate binding"/>
    <property type="evidence" value="ECO:0007669"/>
    <property type="project" value="TreeGrafter"/>
</dbReference>
<dbReference type="InterPro" id="IPR015421">
    <property type="entry name" value="PyrdxlP-dep_Trfase_major"/>
</dbReference>
<dbReference type="InterPro" id="IPR015424">
    <property type="entry name" value="PyrdxlP-dep_Trfase"/>
</dbReference>
<dbReference type="InterPro" id="IPR015422">
    <property type="entry name" value="PyrdxlP-dep_Trfase_small"/>
</dbReference>
<dbReference type="SUPFAM" id="SSF53383">
    <property type="entry name" value="PLP-dependent transferases"/>
    <property type="match status" value="1"/>
</dbReference>
<keyword evidence="6" id="KW-1185">Reference proteome</keyword>
<keyword evidence="5" id="KW-0032">Aminotransferase</keyword>
<dbReference type="Pfam" id="PF01041">
    <property type="entry name" value="DegT_DnrJ_EryC1"/>
    <property type="match status" value="1"/>
</dbReference>
<dbReference type="PIRSF" id="PIRSF000390">
    <property type="entry name" value="PLP_StrS"/>
    <property type="match status" value="1"/>
</dbReference>
<keyword evidence="3 4" id="KW-0663">Pyridoxal phosphate</keyword>
<dbReference type="CDD" id="cd00616">
    <property type="entry name" value="AHBA_syn"/>
    <property type="match status" value="1"/>
</dbReference>
<dbReference type="PANTHER" id="PTHR30244:SF34">
    <property type="entry name" value="DTDP-4-AMINO-4,6-DIDEOXYGALACTOSE TRANSAMINASE"/>
    <property type="match status" value="1"/>
</dbReference>
<evidence type="ECO:0000256" key="1">
    <source>
        <dbReference type="ARBA" id="ARBA00037999"/>
    </source>
</evidence>
<protein>
    <submittedName>
        <fullName evidence="5">dTDP-3-amino-3,6-dideoxy-alpha-D-galactopyranose transaminase</fullName>
        <ecNumber evidence="5">2.6.1.90</ecNumber>
    </submittedName>
</protein>
<evidence type="ECO:0000313" key="5">
    <source>
        <dbReference type="EMBL" id="AQQ70549.1"/>
    </source>
</evidence>
<dbReference type="KEGG" id="pbas:SMSP2_00901"/>
<evidence type="ECO:0000256" key="3">
    <source>
        <dbReference type="PIRSR" id="PIRSR000390-2"/>
    </source>
</evidence>
<dbReference type="GO" id="GO:0008483">
    <property type="term" value="F:transaminase activity"/>
    <property type="evidence" value="ECO:0007669"/>
    <property type="project" value="UniProtKB-KW"/>
</dbReference>
<keyword evidence="5" id="KW-0808">Transferase</keyword>
<dbReference type="Proteomes" id="UP000188181">
    <property type="component" value="Chromosome"/>
</dbReference>
<dbReference type="Gene3D" id="3.40.640.10">
    <property type="entry name" value="Type I PLP-dependent aspartate aminotransferase-like (Major domain)"/>
    <property type="match status" value="1"/>
</dbReference>
<dbReference type="EMBL" id="CP019646">
    <property type="protein sequence ID" value="AQQ70549.1"/>
    <property type="molecule type" value="Genomic_DNA"/>
</dbReference>
<evidence type="ECO:0000256" key="2">
    <source>
        <dbReference type="PIRSR" id="PIRSR000390-1"/>
    </source>
</evidence>
<dbReference type="EC" id="2.6.1.90" evidence="5"/>
<accession>A0A1Q2MD20</accession>
<proteinExistence type="inferred from homology"/>
<name>A0A1Q2MD20_9BACT</name>
<dbReference type="GO" id="GO:0000271">
    <property type="term" value="P:polysaccharide biosynthetic process"/>
    <property type="evidence" value="ECO:0007669"/>
    <property type="project" value="TreeGrafter"/>
</dbReference>
<sequence>MYTQKKTNTSGSLAVLGGDKEVTAEQADMFTWPIVTPEHEQAVLEVLRAGNMSGLDKTREFEKQFAKWHGVDYALACPNGTSAILESMYALGIGSGDEVICPTITFWASIIQAFLLRATPVFADIDPETLNIDPADIERKITPRTKAIVVVHYAGIPADMDSIMAIAKKHGLKVLEDCSHAHGALYNGKMAGTFGDVAAFSLMTGKAFAIGEGGILITNDSEIYQRSLLWGHYVRHNEITSSHLKKYAGLPCGGAKNRMHQLTSAFGLVQLKMFSKQMQEIDKAMNYFCEQLEDLPGISTMRKVPYGSITKGGWYYPHFKYDKDQLGGVSLKRFSAALEAEGTVCNPGCNKPLHLHPLFTEMDVFNEGRPTKIANHPEPDSVEMVQSLPAAESIVKQVFEVPWFKHFRKDIIDQHVNAYRKVVENIDLLADGDNDSQTEYGGYSSFFKSNANSK</sequence>
<organism evidence="5 6">
    <name type="scientific">Limihaloglobus sulfuriphilus</name>
    <dbReference type="NCBI Taxonomy" id="1851148"/>
    <lineage>
        <taxon>Bacteria</taxon>
        <taxon>Pseudomonadati</taxon>
        <taxon>Planctomycetota</taxon>
        <taxon>Phycisphaerae</taxon>
        <taxon>Sedimentisphaerales</taxon>
        <taxon>Sedimentisphaeraceae</taxon>
        <taxon>Limihaloglobus</taxon>
    </lineage>
</organism>
<dbReference type="RefSeq" id="WP_146682804.1">
    <property type="nucleotide sequence ID" value="NZ_CP019646.1"/>
</dbReference>
<comment type="similarity">
    <text evidence="1 4">Belongs to the DegT/DnrJ/EryC1 family.</text>
</comment>
<dbReference type="PANTHER" id="PTHR30244">
    <property type="entry name" value="TRANSAMINASE"/>
    <property type="match status" value="1"/>
</dbReference>
<feature type="modified residue" description="N6-(pyridoxal phosphate)lysine" evidence="3">
    <location>
        <position position="206"/>
    </location>
</feature>
<dbReference type="STRING" id="1851148.SMSP2_00901"/>
<evidence type="ECO:0000313" key="6">
    <source>
        <dbReference type="Proteomes" id="UP000188181"/>
    </source>
</evidence>
<dbReference type="InterPro" id="IPR000653">
    <property type="entry name" value="DegT/StrS_aminotransferase"/>
</dbReference>
<reference evidence="6" key="1">
    <citation type="submission" date="2017-02" db="EMBL/GenBank/DDBJ databases">
        <title>Comparative genomics and description of representatives of a novel lineage of planctomycetes thriving in anoxic sediments.</title>
        <authorList>
            <person name="Spring S."/>
            <person name="Bunk B."/>
            <person name="Sproer C."/>
        </authorList>
    </citation>
    <scope>NUCLEOTIDE SEQUENCE [LARGE SCALE GENOMIC DNA]</scope>
    <source>
        <strain evidence="6">SM-Chi-D1</strain>
    </source>
</reference>
<feature type="active site" description="Proton acceptor" evidence="2">
    <location>
        <position position="206"/>
    </location>
</feature>
<gene>
    <name evidence="5" type="primary">fdtB_1</name>
    <name evidence="5" type="ORF">SMSP2_00901</name>
</gene>
<evidence type="ECO:0000256" key="4">
    <source>
        <dbReference type="RuleBase" id="RU004508"/>
    </source>
</evidence>